<organism evidence="2 3">
    <name type="scientific">Trematosphaeria pertusa</name>
    <dbReference type="NCBI Taxonomy" id="390896"/>
    <lineage>
        <taxon>Eukaryota</taxon>
        <taxon>Fungi</taxon>
        <taxon>Dikarya</taxon>
        <taxon>Ascomycota</taxon>
        <taxon>Pezizomycotina</taxon>
        <taxon>Dothideomycetes</taxon>
        <taxon>Pleosporomycetidae</taxon>
        <taxon>Pleosporales</taxon>
        <taxon>Massarineae</taxon>
        <taxon>Trematosphaeriaceae</taxon>
        <taxon>Trematosphaeria</taxon>
    </lineage>
</organism>
<accession>A0A6A6HSD4</accession>
<dbReference type="OrthoDB" id="3775341at2759"/>
<evidence type="ECO:0000313" key="3">
    <source>
        <dbReference type="Proteomes" id="UP000800094"/>
    </source>
</evidence>
<name>A0A6A6HSD4_9PLEO</name>
<dbReference type="RefSeq" id="XP_033676030.1">
    <property type="nucleotide sequence ID" value="XM_033830530.1"/>
</dbReference>
<feature type="chain" id="PRO_5025473563" evidence="1">
    <location>
        <begin position="17"/>
        <end position="143"/>
    </location>
</feature>
<protein>
    <submittedName>
        <fullName evidence="2">Uncharacterized protein</fullName>
    </submittedName>
</protein>
<dbReference type="GeneID" id="54583860"/>
<feature type="signal peptide" evidence="1">
    <location>
        <begin position="1"/>
        <end position="16"/>
    </location>
</feature>
<reference evidence="2" key="1">
    <citation type="journal article" date="2020" name="Stud. Mycol.">
        <title>101 Dothideomycetes genomes: a test case for predicting lifestyles and emergence of pathogens.</title>
        <authorList>
            <person name="Haridas S."/>
            <person name="Albert R."/>
            <person name="Binder M."/>
            <person name="Bloem J."/>
            <person name="Labutti K."/>
            <person name="Salamov A."/>
            <person name="Andreopoulos B."/>
            <person name="Baker S."/>
            <person name="Barry K."/>
            <person name="Bills G."/>
            <person name="Bluhm B."/>
            <person name="Cannon C."/>
            <person name="Castanera R."/>
            <person name="Culley D."/>
            <person name="Daum C."/>
            <person name="Ezra D."/>
            <person name="Gonzalez J."/>
            <person name="Henrissat B."/>
            <person name="Kuo A."/>
            <person name="Liang C."/>
            <person name="Lipzen A."/>
            <person name="Lutzoni F."/>
            <person name="Magnuson J."/>
            <person name="Mondo S."/>
            <person name="Nolan M."/>
            <person name="Ohm R."/>
            <person name="Pangilinan J."/>
            <person name="Park H.-J."/>
            <person name="Ramirez L."/>
            <person name="Alfaro M."/>
            <person name="Sun H."/>
            <person name="Tritt A."/>
            <person name="Yoshinaga Y."/>
            <person name="Zwiers L.-H."/>
            <person name="Turgeon B."/>
            <person name="Goodwin S."/>
            <person name="Spatafora J."/>
            <person name="Crous P."/>
            <person name="Grigoriev I."/>
        </authorList>
    </citation>
    <scope>NUCLEOTIDE SEQUENCE</scope>
    <source>
        <strain evidence="2">CBS 122368</strain>
    </source>
</reference>
<evidence type="ECO:0000313" key="2">
    <source>
        <dbReference type="EMBL" id="KAF2241026.1"/>
    </source>
</evidence>
<dbReference type="Proteomes" id="UP000800094">
    <property type="component" value="Unassembled WGS sequence"/>
</dbReference>
<evidence type="ECO:0000256" key="1">
    <source>
        <dbReference type="SAM" id="SignalP"/>
    </source>
</evidence>
<keyword evidence="1" id="KW-0732">Signal</keyword>
<sequence length="143" mass="15465">MLPTTLLLSLCALTLAHPAEDIVPKSPAITPIPPINTCPASTPHVYVTTITTTTYRERHCPSYITRVDTPAPWSTCSFNTLTCTRPACLSLKTITWPCNTDPCCTRTATDTVYASCPTKCPTGCATSWEVVRASCPTARPTPY</sequence>
<keyword evidence="3" id="KW-1185">Reference proteome</keyword>
<dbReference type="AlphaFoldDB" id="A0A6A6HSD4"/>
<dbReference type="EMBL" id="ML987214">
    <property type="protein sequence ID" value="KAF2241026.1"/>
    <property type="molecule type" value="Genomic_DNA"/>
</dbReference>
<gene>
    <name evidence="2" type="ORF">BU26DRAFT_525559</name>
</gene>
<proteinExistence type="predicted"/>